<dbReference type="EMBL" id="LHZX01000187">
    <property type="protein sequence ID" value="KXV71228.1"/>
    <property type="molecule type" value="Genomic_DNA"/>
</dbReference>
<dbReference type="Pfam" id="PF06527">
    <property type="entry name" value="TniQ"/>
    <property type="match status" value="1"/>
</dbReference>
<dbReference type="AlphaFoldDB" id="A0A149UTI3"/>
<sequence>MTIVPLPIVPRPHDDEALSSWIGRIAARYDLEADNLLTHVTGWNRSTVGAAERLDYHKNAGLEVALAQATSVAPETISMLRIAGEDGSASSWHRTTVVWCPDCVRDDLSKRREVYGRAIWRLGCCVLCPQHQVLLEDACRRCTFEGKCGFYCSDGFHGLACRICTRPVGPVRGWQAEEERHEYIGAFGICITPSLNRLVLALQRDLQAALGGAKLKRSWGFTRSAQALLSAILDLTLCLVFATRVRCEPRILLPEWKPGQAFAPVSEPITLAALPLGAAYGVIAIAAAALSSLESGKQCHHWRICGRTTVVMDATSLMVWLPTAIRRWLRSRAIQWEQPAGAALCTVIAAVEKGAYPS</sequence>
<protein>
    <recommendedName>
        <fullName evidence="1">TniQ domain-containing protein</fullName>
    </recommendedName>
</protein>
<name>A0A149UTI3_9PROT</name>
<reference evidence="2 3" key="1">
    <citation type="submission" date="2015-06" db="EMBL/GenBank/DDBJ databases">
        <title>Improved classification and identification of acetic acid bacteria using matrix-assisted laser desorption/ionization time-of-flight mass spectrometry; Gluconobacter nephelii and Gluconobacter uchimurae are later heterotypic synonyms of Gluconobacter japonicus and Gluconobacter oxydans, respectively.</title>
        <authorList>
            <person name="Li L."/>
            <person name="Cleenwerck I."/>
            <person name="De Vuyst L."/>
            <person name="Vandamme P."/>
        </authorList>
    </citation>
    <scope>NUCLEOTIDE SEQUENCE [LARGE SCALE GENOMIC DNA]</scope>
    <source>
        <strain evidence="2 3">LMG 1699</strain>
    </source>
</reference>
<proteinExistence type="predicted"/>
<dbReference type="Proteomes" id="UP000075377">
    <property type="component" value="Unassembled WGS sequence"/>
</dbReference>
<dbReference type="RefSeq" id="WP_061498611.1">
    <property type="nucleotide sequence ID" value="NZ_LHZX01000187.1"/>
</dbReference>
<evidence type="ECO:0000259" key="1">
    <source>
        <dbReference type="Pfam" id="PF06527"/>
    </source>
</evidence>
<feature type="domain" description="TniQ" evidence="1">
    <location>
        <begin position="7"/>
        <end position="135"/>
    </location>
</feature>
<dbReference type="InterPro" id="IPR009492">
    <property type="entry name" value="TniQ"/>
</dbReference>
<gene>
    <name evidence="2" type="ORF">AD951_01775</name>
</gene>
<evidence type="ECO:0000313" key="3">
    <source>
        <dbReference type="Proteomes" id="UP000075377"/>
    </source>
</evidence>
<dbReference type="OrthoDB" id="6917259at2"/>
<dbReference type="PATRIC" id="fig|178901.14.peg.1878"/>
<accession>A0A149UTI3</accession>
<comment type="caution">
    <text evidence="2">The sequence shown here is derived from an EMBL/GenBank/DDBJ whole genome shotgun (WGS) entry which is preliminary data.</text>
</comment>
<evidence type="ECO:0000313" key="2">
    <source>
        <dbReference type="EMBL" id="KXV71228.1"/>
    </source>
</evidence>
<organism evidence="2 3">
    <name type="scientific">Acetobacter malorum</name>
    <dbReference type="NCBI Taxonomy" id="178901"/>
    <lineage>
        <taxon>Bacteria</taxon>
        <taxon>Pseudomonadati</taxon>
        <taxon>Pseudomonadota</taxon>
        <taxon>Alphaproteobacteria</taxon>
        <taxon>Acetobacterales</taxon>
        <taxon>Acetobacteraceae</taxon>
        <taxon>Acetobacter</taxon>
    </lineage>
</organism>